<evidence type="ECO:0000256" key="1">
    <source>
        <dbReference type="ARBA" id="ARBA00022801"/>
    </source>
</evidence>
<keyword evidence="4" id="KW-1185">Reference proteome</keyword>
<sequence length="313" mass="33389">MTQSNSARHPDTHGVPGDLYQFNRTLSTAGLPGSALELLASFDDYTNQPGPAATVVPKVPLREVGGWRVTADVYRPAGEPPFATLLYLHGGAWVLGAPASHRRLAADLAALGLLTVVLDYRRAPKHRFPAAVDDTSHALEWLRDHAAELGGDPDRILVGGDSAGANLAAAALASGKHDFVSGALLLYGIYDVHRAMPVLTDLVGGPDPETQLYLEPDDMRRIGDDPRLHPERHCDRFPPSLVLVGADDPLHHESASLAAALTEAGVGNRYLSIPDAPHGFMQMPTHPAHARGLSAIEQFVAHTYPTSPGGTHR</sequence>
<proteinExistence type="predicted"/>
<dbReference type="PANTHER" id="PTHR48081">
    <property type="entry name" value="AB HYDROLASE SUPERFAMILY PROTEIN C4A8.06C"/>
    <property type="match status" value="1"/>
</dbReference>
<dbReference type="eggNOG" id="COG0657">
    <property type="taxonomic scope" value="Bacteria"/>
</dbReference>
<dbReference type="InterPro" id="IPR050300">
    <property type="entry name" value="GDXG_lipolytic_enzyme"/>
</dbReference>
<dbReference type="STRING" id="1415166.NONO_c27220"/>
<keyword evidence="1" id="KW-0378">Hydrolase</keyword>
<dbReference type="Proteomes" id="UP000019150">
    <property type="component" value="Chromosome"/>
</dbReference>
<dbReference type="Gene3D" id="3.40.50.1820">
    <property type="entry name" value="alpha/beta hydrolase"/>
    <property type="match status" value="1"/>
</dbReference>
<protein>
    <submittedName>
        <fullName evidence="3">Esterase/lipase</fullName>
    </submittedName>
</protein>
<organism evidence="3 4">
    <name type="scientific">Nocardia nova SH22a</name>
    <dbReference type="NCBI Taxonomy" id="1415166"/>
    <lineage>
        <taxon>Bacteria</taxon>
        <taxon>Bacillati</taxon>
        <taxon>Actinomycetota</taxon>
        <taxon>Actinomycetes</taxon>
        <taxon>Mycobacteriales</taxon>
        <taxon>Nocardiaceae</taxon>
        <taxon>Nocardia</taxon>
    </lineage>
</organism>
<dbReference type="HOGENOM" id="CLU_012494_6_4_11"/>
<dbReference type="PATRIC" id="fig|1415166.3.peg.2790"/>
<dbReference type="EMBL" id="CP006850">
    <property type="protein sequence ID" value="AHH17514.1"/>
    <property type="molecule type" value="Genomic_DNA"/>
</dbReference>
<dbReference type="OrthoDB" id="9803828at2"/>
<dbReference type="InterPro" id="IPR029058">
    <property type="entry name" value="AB_hydrolase_fold"/>
</dbReference>
<dbReference type="Pfam" id="PF07859">
    <property type="entry name" value="Abhydrolase_3"/>
    <property type="match status" value="1"/>
</dbReference>
<dbReference type="AlphaFoldDB" id="W5TED5"/>
<dbReference type="KEGG" id="nno:NONO_c27220"/>
<dbReference type="GO" id="GO:0016787">
    <property type="term" value="F:hydrolase activity"/>
    <property type="evidence" value="ECO:0007669"/>
    <property type="project" value="UniProtKB-KW"/>
</dbReference>
<evidence type="ECO:0000259" key="2">
    <source>
        <dbReference type="Pfam" id="PF07859"/>
    </source>
</evidence>
<accession>W5TED5</accession>
<dbReference type="RefSeq" id="WP_025348985.1">
    <property type="nucleotide sequence ID" value="NZ_CP006850.1"/>
</dbReference>
<name>W5TED5_9NOCA</name>
<feature type="domain" description="Alpha/beta hydrolase fold-3" evidence="2">
    <location>
        <begin position="85"/>
        <end position="281"/>
    </location>
</feature>
<evidence type="ECO:0000313" key="3">
    <source>
        <dbReference type="EMBL" id="AHH17514.1"/>
    </source>
</evidence>
<evidence type="ECO:0000313" key="4">
    <source>
        <dbReference type="Proteomes" id="UP000019150"/>
    </source>
</evidence>
<gene>
    <name evidence="3" type="ORF">NONO_c27220</name>
</gene>
<dbReference type="SUPFAM" id="SSF53474">
    <property type="entry name" value="alpha/beta-Hydrolases"/>
    <property type="match status" value="1"/>
</dbReference>
<reference evidence="3 4" key="1">
    <citation type="journal article" date="2014" name="Appl. Environ. Microbiol.">
        <title>Insights into the Microbial Degradation of Rubber and Gutta-Percha by Analysis of the Complete Genome of Nocardia nova SH22a.</title>
        <authorList>
            <person name="Luo Q."/>
            <person name="Hiessl S."/>
            <person name="Poehlein A."/>
            <person name="Daniel R."/>
            <person name="Steinbuchel A."/>
        </authorList>
    </citation>
    <scope>NUCLEOTIDE SEQUENCE [LARGE SCALE GENOMIC DNA]</scope>
    <source>
        <strain evidence="3">SH22a</strain>
    </source>
</reference>
<dbReference type="InterPro" id="IPR013094">
    <property type="entry name" value="AB_hydrolase_3"/>
</dbReference>